<evidence type="ECO:0000256" key="2">
    <source>
        <dbReference type="ARBA" id="ARBA00022676"/>
    </source>
</evidence>
<evidence type="ECO:0000313" key="7">
    <source>
        <dbReference type="Proteomes" id="UP001422074"/>
    </source>
</evidence>
<name>A0ABU9WXL8_9MICC</name>
<keyword evidence="3 6" id="KW-0808">Transferase</keyword>
<dbReference type="InterPro" id="IPR050834">
    <property type="entry name" value="Glycosyltransf_2"/>
</dbReference>
<feature type="domain" description="Glycosyltransferase 2-like" evidence="5">
    <location>
        <begin position="341"/>
        <end position="476"/>
    </location>
</feature>
<reference evidence="6 7" key="1">
    <citation type="submission" date="2024-05" db="EMBL/GenBank/DDBJ databases">
        <title>Sinomonas sp. nov., isolated from a waste landfill.</title>
        <authorList>
            <person name="Zhao Y."/>
        </authorList>
    </citation>
    <scope>NUCLEOTIDE SEQUENCE [LARGE SCALE GENOMIC DNA]</scope>
    <source>
        <strain evidence="6 7">CCTCC AB2014300</strain>
    </source>
</reference>
<keyword evidence="7" id="KW-1185">Reference proteome</keyword>
<dbReference type="Gene3D" id="3.90.550.10">
    <property type="entry name" value="Spore Coat Polysaccharide Biosynthesis Protein SpsA, Chain A"/>
    <property type="match status" value="2"/>
</dbReference>
<dbReference type="PANTHER" id="PTHR43685">
    <property type="entry name" value="GLYCOSYLTRANSFERASE"/>
    <property type="match status" value="1"/>
</dbReference>
<evidence type="ECO:0000256" key="3">
    <source>
        <dbReference type="ARBA" id="ARBA00022679"/>
    </source>
</evidence>
<proteinExistence type="inferred from homology"/>
<accession>A0ABU9WXL8</accession>
<protein>
    <submittedName>
        <fullName evidence="6">Glycosyltransferase</fullName>
        <ecNumber evidence="6">2.4.-.-</ecNumber>
    </submittedName>
</protein>
<sequence>MSAAPRVVAVVVSFNRRGLLARTLAGIAAGVLRPDAVVVVDNASTDGAPDMVRGLALPFPVDLVELGTNVGGAGGFTVGIERAVLDHAADLVWVMDDDTEPQPEALAAAVRAWTDYAPAPEQRPTVVASHVLWSDGREHPMNSMRERLGATAAQRRRAAAVGARPIRSASYVSCLLSGDAVRELGLPIADYFLWADDFEHTTRLARFNDAIQVPGSVVVHHTKKFGTTDVDPGPRFYNEVRNRVWTYGRSQCLAPWEKLAYTYATARIWVRTFTQSSDRRLLAGCLARGLRDGLRAPRPNAEVLEGVYPLRPVPSLPDGPRAGEPAREGRADGRSAVPEFSLLMPVYDGDTPERFVRALASNTREQELAPAEAVIVRDGPVGPALQAALDGAAAAAGTVPVRVVALEQNVGLTAALGLGLEACTHGVVARADADDISLPHRFAAQLPVIAAGADLVGTAMDEIGDDEAAVLAHRRVPTSPASIRSVARARNPFNHPTVVFRRAAVDAVGGYQHVPGAEDWWLWARLIAAGADVRNLAEPLVRYRVSGGAYERRGGRAAFAGDLVVAAQLRAAGFLTGTQWLRNVAVRAVYRFLPTPVRAGRYRRMVSRR</sequence>
<feature type="domain" description="Glycosyltransferase 2-like" evidence="5">
    <location>
        <begin position="10"/>
        <end position="115"/>
    </location>
</feature>
<comment type="similarity">
    <text evidence="1">Belongs to the glycosyltransferase 2 family.</text>
</comment>
<dbReference type="GO" id="GO:0016757">
    <property type="term" value="F:glycosyltransferase activity"/>
    <property type="evidence" value="ECO:0007669"/>
    <property type="project" value="UniProtKB-KW"/>
</dbReference>
<dbReference type="InterPro" id="IPR029044">
    <property type="entry name" value="Nucleotide-diphossugar_trans"/>
</dbReference>
<evidence type="ECO:0000259" key="5">
    <source>
        <dbReference type="Pfam" id="PF00535"/>
    </source>
</evidence>
<comment type="caution">
    <text evidence="6">The sequence shown here is derived from an EMBL/GenBank/DDBJ whole genome shotgun (WGS) entry which is preliminary data.</text>
</comment>
<evidence type="ECO:0000256" key="1">
    <source>
        <dbReference type="ARBA" id="ARBA00006739"/>
    </source>
</evidence>
<dbReference type="EC" id="2.4.-.-" evidence="6"/>
<dbReference type="SUPFAM" id="SSF53448">
    <property type="entry name" value="Nucleotide-diphospho-sugar transferases"/>
    <property type="match status" value="2"/>
</dbReference>
<dbReference type="PANTHER" id="PTHR43685:SF5">
    <property type="entry name" value="GLYCOSYLTRANSFERASE EPSE-RELATED"/>
    <property type="match status" value="1"/>
</dbReference>
<dbReference type="Pfam" id="PF00535">
    <property type="entry name" value="Glycos_transf_2"/>
    <property type="match status" value="2"/>
</dbReference>
<feature type="compositionally biased region" description="Basic and acidic residues" evidence="4">
    <location>
        <begin position="324"/>
        <end position="333"/>
    </location>
</feature>
<dbReference type="RefSeq" id="WP_345883118.1">
    <property type="nucleotide sequence ID" value="NZ_JBDFRB010000002.1"/>
</dbReference>
<keyword evidence="2 6" id="KW-0328">Glycosyltransferase</keyword>
<dbReference type="EMBL" id="JBDFRB010000002">
    <property type="protein sequence ID" value="MEN2743597.1"/>
    <property type="molecule type" value="Genomic_DNA"/>
</dbReference>
<feature type="region of interest" description="Disordered" evidence="4">
    <location>
        <begin position="314"/>
        <end position="334"/>
    </location>
</feature>
<organism evidence="6 7">
    <name type="scientific">Sinomonas halotolerans</name>
    <dbReference type="NCBI Taxonomy" id="1644133"/>
    <lineage>
        <taxon>Bacteria</taxon>
        <taxon>Bacillati</taxon>
        <taxon>Actinomycetota</taxon>
        <taxon>Actinomycetes</taxon>
        <taxon>Micrococcales</taxon>
        <taxon>Micrococcaceae</taxon>
        <taxon>Sinomonas</taxon>
    </lineage>
</organism>
<evidence type="ECO:0000256" key="4">
    <source>
        <dbReference type="SAM" id="MobiDB-lite"/>
    </source>
</evidence>
<dbReference type="Proteomes" id="UP001422074">
    <property type="component" value="Unassembled WGS sequence"/>
</dbReference>
<evidence type="ECO:0000313" key="6">
    <source>
        <dbReference type="EMBL" id="MEN2743597.1"/>
    </source>
</evidence>
<gene>
    <name evidence="6" type="ORF">ABCQ75_03460</name>
</gene>
<dbReference type="InterPro" id="IPR001173">
    <property type="entry name" value="Glyco_trans_2-like"/>
</dbReference>